<evidence type="ECO:0000313" key="3">
    <source>
        <dbReference type="Proteomes" id="UP001055453"/>
    </source>
</evidence>
<accession>A0ABN6PW12</accession>
<name>A0ABN6PW12_NOSCO</name>
<dbReference type="Proteomes" id="UP001055453">
    <property type="component" value="Chromosome"/>
</dbReference>
<keyword evidence="1" id="KW-0472">Membrane</keyword>
<evidence type="ECO:0000313" key="2">
    <source>
        <dbReference type="EMBL" id="BDI14201.1"/>
    </source>
</evidence>
<proteinExistence type="predicted"/>
<evidence type="ECO:0000256" key="1">
    <source>
        <dbReference type="SAM" id="Phobius"/>
    </source>
</evidence>
<keyword evidence="1" id="KW-0812">Transmembrane</keyword>
<keyword evidence="3" id="KW-1185">Reference proteome</keyword>
<feature type="transmembrane region" description="Helical" evidence="1">
    <location>
        <begin position="52"/>
        <end position="69"/>
    </location>
</feature>
<keyword evidence="1" id="KW-1133">Transmembrane helix</keyword>
<protein>
    <submittedName>
        <fullName evidence="2">Cold-shock protein</fullName>
    </submittedName>
</protein>
<organism evidence="2 3">
    <name type="scientific">Nostoc cf. commune SO-36</name>
    <dbReference type="NCBI Taxonomy" id="449208"/>
    <lineage>
        <taxon>Bacteria</taxon>
        <taxon>Bacillati</taxon>
        <taxon>Cyanobacteriota</taxon>
        <taxon>Cyanophyceae</taxon>
        <taxon>Nostocales</taxon>
        <taxon>Nostocaceae</taxon>
        <taxon>Nostoc</taxon>
    </lineage>
</organism>
<sequence>MKGASRRPKVGDTILYQLTTQANGKVSASNASIEGVISQTLQKKQNINKRRLLPKFIGIGVMFMIVILSQEFSPSRSPSLIKLVTKPKCKIKGNISIDSRAKVYHVPGAEDYESTVIDPARGERWFCTESEAVTNGWRKAPK</sequence>
<gene>
    <name evidence="2" type="ORF">ANSO36C_00030</name>
</gene>
<reference evidence="2" key="1">
    <citation type="submission" date="2022-04" db="EMBL/GenBank/DDBJ databases">
        <title>Complete genome sequence of a cyanobacterium, Nostoc sp. SO-36, isolated in Antarctica.</title>
        <authorList>
            <person name="Kanesaki Y."/>
            <person name="Effendi D."/>
            <person name="Sakamoto T."/>
            <person name="Ohtani S."/>
            <person name="Awai K."/>
        </authorList>
    </citation>
    <scope>NUCLEOTIDE SEQUENCE</scope>
    <source>
        <strain evidence="2">SO-36</strain>
    </source>
</reference>
<dbReference type="EMBL" id="AP025732">
    <property type="protein sequence ID" value="BDI14201.1"/>
    <property type="molecule type" value="Genomic_DNA"/>
</dbReference>
<dbReference type="RefSeq" id="WP_251957832.1">
    <property type="nucleotide sequence ID" value="NZ_AP025732.1"/>
</dbReference>